<evidence type="ECO:0000313" key="2">
    <source>
        <dbReference type="Proteomes" id="UP000068196"/>
    </source>
</evidence>
<organism evidence="1 2">
    <name type="scientific">Caldimicrobium thiodismutans</name>
    <dbReference type="NCBI Taxonomy" id="1653476"/>
    <lineage>
        <taxon>Bacteria</taxon>
        <taxon>Pseudomonadati</taxon>
        <taxon>Thermodesulfobacteriota</taxon>
        <taxon>Thermodesulfobacteria</taxon>
        <taxon>Thermodesulfobacteriales</taxon>
        <taxon>Thermodesulfobacteriaceae</taxon>
        <taxon>Caldimicrobium</taxon>
    </lineage>
</organism>
<accession>A0A0U5B0J8</accession>
<dbReference type="Gene3D" id="3.20.20.370">
    <property type="entry name" value="Glycoside hydrolase/deacetylase"/>
    <property type="match status" value="1"/>
</dbReference>
<dbReference type="RefSeq" id="WP_068514713.1">
    <property type="nucleotide sequence ID" value="NZ_AP014945.1"/>
</dbReference>
<protein>
    <recommendedName>
        <fullName evidence="3">DUF2334 domain-containing protein</fullName>
    </recommendedName>
</protein>
<dbReference type="PATRIC" id="fig|1653476.3.peg.1234"/>
<keyword evidence="2" id="KW-1185">Reference proteome</keyword>
<dbReference type="OrthoDB" id="9792651at2"/>
<evidence type="ECO:0000313" key="1">
    <source>
        <dbReference type="EMBL" id="BAU23561.1"/>
    </source>
</evidence>
<dbReference type="AlphaFoldDB" id="A0A0U5B0J8"/>
<proteinExistence type="predicted"/>
<gene>
    <name evidence="1" type="ORF">THC_1190</name>
</gene>
<dbReference type="Pfam" id="PF10096">
    <property type="entry name" value="DUF2334"/>
    <property type="match status" value="1"/>
</dbReference>
<dbReference type="STRING" id="1653476.THC_1190"/>
<dbReference type="EMBL" id="AP014945">
    <property type="protein sequence ID" value="BAU23561.1"/>
    <property type="molecule type" value="Genomic_DNA"/>
</dbReference>
<reference evidence="2" key="2">
    <citation type="journal article" date="2016" name="Int. J. Syst. Evol. Microbiol.">
        <title>Caldimicrobium thiodismutans sp. nov., a sulfur-disproportionating bacterium isolated from a hot spring.</title>
        <authorList>
            <person name="Kojima H."/>
            <person name="Umezawa K."/>
            <person name="Fukui M."/>
        </authorList>
    </citation>
    <scope>NUCLEOTIDE SEQUENCE [LARGE SCALE GENOMIC DNA]</scope>
    <source>
        <strain evidence="2">TF1</strain>
    </source>
</reference>
<dbReference type="InterPro" id="IPR018763">
    <property type="entry name" value="DUF2334"/>
</dbReference>
<dbReference type="InterPro" id="IPR011330">
    <property type="entry name" value="Glyco_hydro/deAcase_b/a-brl"/>
</dbReference>
<dbReference type="GO" id="GO:0005975">
    <property type="term" value="P:carbohydrate metabolic process"/>
    <property type="evidence" value="ECO:0007669"/>
    <property type="project" value="InterPro"/>
</dbReference>
<dbReference type="SUPFAM" id="SSF88713">
    <property type="entry name" value="Glycoside hydrolase/deacetylase"/>
    <property type="match status" value="1"/>
</dbReference>
<dbReference type="KEGG" id="cthi:THC_1190"/>
<evidence type="ECO:0008006" key="3">
    <source>
        <dbReference type="Google" id="ProtNLM"/>
    </source>
</evidence>
<sequence length="251" mass="30213">MAKYLLRLDDACRFMNLQSWLKLEELFDNYNIKPIVAIIPRCKDETLIFQKDLSESGFWEIVNRWAGKGWTIALHGFEHIYVERMGWSYVPMWKKTEFAGLPIEVQAKKIKEGYKIFLDNGIKPTVWVAPAHTFDKNTLKVLYEETDIRIVSDCFAFDVFYEENMYFIPQQLWKFRKMPFGLWTICLHPNNMNRKEIDVIEKIIKTYRLYFISLQEVKLRKREWSLVEKFLNFNIWFNVLPKVKSFIKKGH</sequence>
<dbReference type="Proteomes" id="UP000068196">
    <property type="component" value="Chromosome"/>
</dbReference>
<name>A0A0U5B0J8_9BACT</name>
<reference evidence="1 2" key="1">
    <citation type="journal article" date="2016" name="Int. J. Syst. Evol. Microbiol.">
        <title>Caldimicrobium thiodismutans sp. nov., a sulfur-disproportionating bacterium isolated from a hot spring, and emended description of the genus Caldimicrobium.</title>
        <authorList>
            <person name="Kojima H."/>
            <person name="Umezawa K."/>
            <person name="Fukui M."/>
        </authorList>
    </citation>
    <scope>NUCLEOTIDE SEQUENCE [LARGE SCALE GENOMIC DNA]</scope>
    <source>
        <strain evidence="1 2">TF1</strain>
    </source>
</reference>